<proteinExistence type="predicted"/>
<dbReference type="Gene3D" id="1.10.287.2250">
    <property type="match status" value="1"/>
</dbReference>
<gene>
    <name evidence="2" type="ORF">URODEC1_LOCUS6126</name>
</gene>
<accession>A0ABC8VRV6</accession>
<dbReference type="SUPFAM" id="SSF54001">
    <property type="entry name" value="Cysteine proteinases"/>
    <property type="match status" value="1"/>
</dbReference>
<keyword evidence="3" id="KW-1185">Reference proteome</keyword>
<evidence type="ECO:0000313" key="3">
    <source>
        <dbReference type="Proteomes" id="UP001497457"/>
    </source>
</evidence>
<dbReference type="InterPro" id="IPR013201">
    <property type="entry name" value="Prot_inhib_I29"/>
</dbReference>
<dbReference type="SMART" id="SM00848">
    <property type="entry name" value="Inhibitor_I29"/>
    <property type="match status" value="1"/>
</dbReference>
<protein>
    <recommendedName>
        <fullName evidence="1">Cathepsin propeptide inhibitor domain-containing protein</fullName>
    </recommendedName>
</protein>
<dbReference type="AlphaFoldDB" id="A0ABC8VRV6"/>
<dbReference type="InterPro" id="IPR038765">
    <property type="entry name" value="Papain-like_cys_pep_sf"/>
</dbReference>
<sequence length="270" mass="30812">MSLRFLGSLLVRRLSPSGICRARAQAETLLGSASGSPARSLHTLRELDTGGGAVGALFAGGLAALAGIMYFSKDESAQEATSRKGDIILDEAIRAKFIDEDGKFAWLEYIDYINFRRNHPEVTDPEVLDKMLRRRYTVPDDKEAVNQDKVEIGPQEGMRVDEEAMKERFEDWMKKYDKTYHSEEEKVRRYEIFKKNAMKADKTNASFPSGDHLHLAPNNLGDWTDEELYCLRNHQGDFNWEAYLSRMTKMYAEGRVYGVPGFVEVHREVE</sequence>
<reference evidence="3" key="1">
    <citation type="submission" date="2024-06" db="EMBL/GenBank/DDBJ databases">
        <authorList>
            <person name="Ryan C."/>
        </authorList>
    </citation>
    <scope>NUCLEOTIDE SEQUENCE [LARGE SCALE GENOMIC DNA]</scope>
</reference>
<dbReference type="Pfam" id="PF08246">
    <property type="entry name" value="Inhibitor_I29"/>
    <property type="match status" value="1"/>
</dbReference>
<organism evidence="2 3">
    <name type="scientific">Urochloa decumbens</name>
    <dbReference type="NCBI Taxonomy" id="240449"/>
    <lineage>
        <taxon>Eukaryota</taxon>
        <taxon>Viridiplantae</taxon>
        <taxon>Streptophyta</taxon>
        <taxon>Embryophyta</taxon>
        <taxon>Tracheophyta</taxon>
        <taxon>Spermatophyta</taxon>
        <taxon>Magnoliopsida</taxon>
        <taxon>Liliopsida</taxon>
        <taxon>Poales</taxon>
        <taxon>Poaceae</taxon>
        <taxon>PACMAD clade</taxon>
        <taxon>Panicoideae</taxon>
        <taxon>Panicodae</taxon>
        <taxon>Paniceae</taxon>
        <taxon>Melinidinae</taxon>
        <taxon>Urochloa</taxon>
    </lineage>
</organism>
<dbReference type="EMBL" id="OZ075120">
    <property type="protein sequence ID" value="CAL4895586.1"/>
    <property type="molecule type" value="Genomic_DNA"/>
</dbReference>
<reference evidence="2 3" key="2">
    <citation type="submission" date="2024-10" db="EMBL/GenBank/DDBJ databases">
        <authorList>
            <person name="Ryan C."/>
        </authorList>
    </citation>
    <scope>NUCLEOTIDE SEQUENCE [LARGE SCALE GENOMIC DNA]</scope>
</reference>
<feature type="domain" description="Cathepsin propeptide inhibitor" evidence="1">
    <location>
        <begin position="169"/>
        <end position="228"/>
    </location>
</feature>
<dbReference type="Proteomes" id="UP001497457">
    <property type="component" value="Chromosome 10rd"/>
</dbReference>
<evidence type="ECO:0000259" key="1">
    <source>
        <dbReference type="SMART" id="SM00848"/>
    </source>
</evidence>
<evidence type="ECO:0000313" key="2">
    <source>
        <dbReference type="EMBL" id="CAL4895586.1"/>
    </source>
</evidence>
<name>A0ABC8VRV6_9POAL</name>